<dbReference type="AlphaFoldDB" id="A0A1F7IFS6"/>
<organism evidence="1 2">
    <name type="scientific">Candidatus Roizmanbacteria bacterium RIFCSPLOWO2_01_FULL_37_12</name>
    <dbReference type="NCBI Taxonomy" id="1802056"/>
    <lineage>
        <taxon>Bacteria</taxon>
        <taxon>Candidatus Roizmaniibacteriota</taxon>
    </lineage>
</organism>
<gene>
    <name evidence="1" type="ORF">A2954_04260</name>
</gene>
<reference evidence="1 2" key="1">
    <citation type="journal article" date="2016" name="Nat. Commun.">
        <title>Thousands of microbial genomes shed light on interconnected biogeochemical processes in an aquifer system.</title>
        <authorList>
            <person name="Anantharaman K."/>
            <person name="Brown C.T."/>
            <person name="Hug L.A."/>
            <person name="Sharon I."/>
            <person name="Castelle C.J."/>
            <person name="Probst A.J."/>
            <person name="Thomas B.C."/>
            <person name="Singh A."/>
            <person name="Wilkins M.J."/>
            <person name="Karaoz U."/>
            <person name="Brodie E.L."/>
            <person name="Williams K.H."/>
            <person name="Hubbard S.S."/>
            <person name="Banfield J.F."/>
        </authorList>
    </citation>
    <scope>NUCLEOTIDE SEQUENCE [LARGE SCALE GENOMIC DNA]</scope>
</reference>
<sequence>MQNFYKGLSLVFGGLKFIGDYLIQLGEGIRSGIGYLKGNVPGLREIYGKKINSIRFKER</sequence>
<evidence type="ECO:0000313" key="1">
    <source>
        <dbReference type="EMBL" id="OGK42197.1"/>
    </source>
</evidence>
<accession>A0A1F7IFS6</accession>
<proteinExistence type="predicted"/>
<dbReference type="Proteomes" id="UP000177698">
    <property type="component" value="Unassembled WGS sequence"/>
</dbReference>
<dbReference type="EMBL" id="MGAG01000003">
    <property type="protein sequence ID" value="OGK42197.1"/>
    <property type="molecule type" value="Genomic_DNA"/>
</dbReference>
<protein>
    <submittedName>
        <fullName evidence="1">Uncharacterized protein</fullName>
    </submittedName>
</protein>
<comment type="caution">
    <text evidence="1">The sequence shown here is derived from an EMBL/GenBank/DDBJ whole genome shotgun (WGS) entry which is preliminary data.</text>
</comment>
<name>A0A1F7IFS6_9BACT</name>
<evidence type="ECO:0000313" key="2">
    <source>
        <dbReference type="Proteomes" id="UP000177698"/>
    </source>
</evidence>